<dbReference type="GO" id="GO:0003939">
    <property type="term" value="F:L-iditol 2-dehydrogenase (NAD+) activity"/>
    <property type="evidence" value="ECO:0007669"/>
    <property type="project" value="TreeGrafter"/>
</dbReference>
<dbReference type="PANTHER" id="PTHR43161">
    <property type="entry name" value="SORBITOL DEHYDROGENASE"/>
    <property type="match status" value="1"/>
</dbReference>
<evidence type="ECO:0000256" key="1">
    <source>
        <dbReference type="ARBA" id="ARBA00001947"/>
    </source>
</evidence>
<accession>A0A6J7ZXZ3</accession>
<dbReference type="Gene3D" id="3.90.180.10">
    <property type="entry name" value="Medium-chain alcohol dehydrogenases, catalytic domain"/>
    <property type="match status" value="1"/>
</dbReference>
<evidence type="ECO:0000256" key="5">
    <source>
        <dbReference type="ARBA" id="ARBA00023002"/>
    </source>
</evidence>
<reference evidence="11 12" key="1">
    <citation type="submission" date="2020-06" db="EMBL/GenBank/DDBJ databases">
        <authorList>
            <person name="Li R."/>
            <person name="Bekaert M."/>
        </authorList>
    </citation>
    <scope>NUCLEOTIDE SEQUENCE [LARGE SCALE GENOMIC DNA]</scope>
    <source>
        <strain evidence="12">wild</strain>
    </source>
</reference>
<gene>
    <name evidence="11" type="ORF">MCOR_1188</name>
</gene>
<comment type="cofactor">
    <cofactor evidence="1 9">
        <name>Zn(2+)</name>
        <dbReference type="ChEBI" id="CHEBI:29105"/>
    </cofactor>
</comment>
<dbReference type="Proteomes" id="UP000507470">
    <property type="component" value="Unassembled WGS sequence"/>
</dbReference>
<dbReference type="Pfam" id="PF08240">
    <property type="entry name" value="ADH_N"/>
    <property type="match status" value="1"/>
</dbReference>
<evidence type="ECO:0000256" key="9">
    <source>
        <dbReference type="RuleBase" id="RU361277"/>
    </source>
</evidence>
<dbReference type="SMART" id="SM00829">
    <property type="entry name" value="PKS_ER"/>
    <property type="match status" value="1"/>
</dbReference>
<dbReference type="SUPFAM" id="SSF50129">
    <property type="entry name" value="GroES-like"/>
    <property type="match status" value="1"/>
</dbReference>
<keyword evidence="6" id="KW-0520">NAD</keyword>
<proteinExistence type="inferred from homology"/>
<keyword evidence="5 11" id="KW-0560">Oxidoreductase</keyword>
<keyword evidence="4 9" id="KW-0862">Zinc</keyword>
<evidence type="ECO:0000256" key="3">
    <source>
        <dbReference type="ARBA" id="ARBA00022723"/>
    </source>
</evidence>
<dbReference type="InterPro" id="IPR020843">
    <property type="entry name" value="ER"/>
</dbReference>
<organism evidence="11 12">
    <name type="scientific">Mytilus coruscus</name>
    <name type="common">Sea mussel</name>
    <dbReference type="NCBI Taxonomy" id="42192"/>
    <lineage>
        <taxon>Eukaryota</taxon>
        <taxon>Metazoa</taxon>
        <taxon>Spiralia</taxon>
        <taxon>Lophotrochozoa</taxon>
        <taxon>Mollusca</taxon>
        <taxon>Bivalvia</taxon>
        <taxon>Autobranchia</taxon>
        <taxon>Pteriomorphia</taxon>
        <taxon>Mytilida</taxon>
        <taxon>Mytiloidea</taxon>
        <taxon>Mytilidae</taxon>
        <taxon>Mytilinae</taxon>
        <taxon>Mytilus</taxon>
    </lineage>
</organism>
<dbReference type="CDD" id="cd05285">
    <property type="entry name" value="sorbitol_DH"/>
    <property type="match status" value="1"/>
</dbReference>
<dbReference type="InterPro" id="IPR013154">
    <property type="entry name" value="ADH-like_N"/>
</dbReference>
<sequence>MAVRNLAAVLHGPLDIRLEDRDIPKPGYNEVLLQIGSVGICGSDLKYWKYGKCGIFNLEKPMVMGHEASGTVVQIGPGVKHLKVGDRAAIEPGVPCRTCRLCKSGKYNLCKDIFFCATPPDDGNICQFYKHSADFCFKLPDNVSLEEGALLEPLSVAVYACQRGNVTLGSTVLICGAGPVGVLTLLAAKQMGASCVVITDIDEERLDFARLKGADFTIKVNTNDPKEFAEFVTDKVGFQPDATIECSGTDFSFSMGIHATYPGGSVVMVGRCQGNTSIPYNEAATKQVDIKGLFRYVNCYPTALEMVESGNIDLKDLVTHRFDMTETVKAFETVDDKAMKAIKVIINCN</sequence>
<protein>
    <recommendedName>
        <fullName evidence="7">Sorbitol dehydrogenase</fullName>
    </recommendedName>
    <alternativeName>
        <fullName evidence="8">Polyol dehydrogenase</fullName>
    </alternativeName>
</protein>
<dbReference type="InterPro" id="IPR036291">
    <property type="entry name" value="NAD(P)-bd_dom_sf"/>
</dbReference>
<keyword evidence="12" id="KW-1185">Reference proteome</keyword>
<dbReference type="PROSITE" id="PS00059">
    <property type="entry name" value="ADH_ZINC"/>
    <property type="match status" value="1"/>
</dbReference>
<dbReference type="GO" id="GO:0008270">
    <property type="term" value="F:zinc ion binding"/>
    <property type="evidence" value="ECO:0007669"/>
    <property type="project" value="InterPro"/>
</dbReference>
<dbReference type="InterPro" id="IPR045306">
    <property type="entry name" value="SDH-like"/>
</dbReference>
<evidence type="ECO:0000313" key="11">
    <source>
        <dbReference type="EMBL" id="CAC5357549.1"/>
    </source>
</evidence>
<dbReference type="OrthoDB" id="1879366at2759"/>
<evidence type="ECO:0000256" key="2">
    <source>
        <dbReference type="ARBA" id="ARBA00008072"/>
    </source>
</evidence>
<dbReference type="PANTHER" id="PTHR43161:SF9">
    <property type="entry name" value="SORBITOL DEHYDROGENASE"/>
    <property type="match status" value="1"/>
</dbReference>
<evidence type="ECO:0000256" key="4">
    <source>
        <dbReference type="ARBA" id="ARBA00022833"/>
    </source>
</evidence>
<evidence type="ECO:0000256" key="6">
    <source>
        <dbReference type="ARBA" id="ARBA00023027"/>
    </source>
</evidence>
<evidence type="ECO:0000259" key="10">
    <source>
        <dbReference type="SMART" id="SM00829"/>
    </source>
</evidence>
<keyword evidence="3 9" id="KW-0479">Metal-binding</keyword>
<dbReference type="AlphaFoldDB" id="A0A6J7ZXZ3"/>
<dbReference type="Pfam" id="PF00107">
    <property type="entry name" value="ADH_zinc_N"/>
    <property type="match status" value="1"/>
</dbReference>
<evidence type="ECO:0000256" key="7">
    <source>
        <dbReference type="ARBA" id="ARBA00026132"/>
    </source>
</evidence>
<dbReference type="InterPro" id="IPR013149">
    <property type="entry name" value="ADH-like_C"/>
</dbReference>
<dbReference type="GO" id="GO:0006062">
    <property type="term" value="P:sorbitol catabolic process"/>
    <property type="evidence" value="ECO:0007669"/>
    <property type="project" value="TreeGrafter"/>
</dbReference>
<feature type="domain" description="Enoyl reductase (ER)" evidence="10">
    <location>
        <begin position="12"/>
        <end position="346"/>
    </location>
</feature>
<dbReference type="InterPro" id="IPR002328">
    <property type="entry name" value="ADH_Zn_CS"/>
</dbReference>
<dbReference type="SUPFAM" id="SSF51735">
    <property type="entry name" value="NAD(P)-binding Rossmann-fold domains"/>
    <property type="match status" value="1"/>
</dbReference>
<comment type="similarity">
    <text evidence="2 9">Belongs to the zinc-containing alcohol dehydrogenase family.</text>
</comment>
<dbReference type="FunFam" id="3.40.50.720:FF:000068">
    <property type="entry name" value="Sorbitol dehydrogenase"/>
    <property type="match status" value="1"/>
</dbReference>
<evidence type="ECO:0000313" key="12">
    <source>
        <dbReference type="Proteomes" id="UP000507470"/>
    </source>
</evidence>
<dbReference type="EMBL" id="CACVKT020000204">
    <property type="protein sequence ID" value="CAC5357549.1"/>
    <property type="molecule type" value="Genomic_DNA"/>
</dbReference>
<evidence type="ECO:0000256" key="8">
    <source>
        <dbReference type="ARBA" id="ARBA00032485"/>
    </source>
</evidence>
<dbReference type="Gene3D" id="3.40.50.720">
    <property type="entry name" value="NAD(P)-binding Rossmann-like Domain"/>
    <property type="match status" value="1"/>
</dbReference>
<name>A0A6J7ZXZ3_MYTCO</name>
<dbReference type="InterPro" id="IPR011032">
    <property type="entry name" value="GroES-like_sf"/>
</dbReference>